<feature type="region of interest" description="Disordered" evidence="1">
    <location>
        <begin position="42"/>
        <end position="69"/>
    </location>
</feature>
<proteinExistence type="predicted"/>
<protein>
    <submittedName>
        <fullName evidence="2">Uncharacterized protein</fullName>
    </submittedName>
</protein>
<evidence type="ECO:0000313" key="2">
    <source>
        <dbReference type="EMBL" id="GMN20207.1"/>
    </source>
</evidence>
<organism evidence="2 4">
    <name type="scientific">Ficus carica</name>
    <name type="common">Common fig</name>
    <dbReference type="NCBI Taxonomy" id="3494"/>
    <lineage>
        <taxon>Eukaryota</taxon>
        <taxon>Viridiplantae</taxon>
        <taxon>Streptophyta</taxon>
        <taxon>Embryophyta</taxon>
        <taxon>Tracheophyta</taxon>
        <taxon>Spermatophyta</taxon>
        <taxon>Magnoliopsida</taxon>
        <taxon>eudicotyledons</taxon>
        <taxon>Gunneridae</taxon>
        <taxon>Pentapetalae</taxon>
        <taxon>rosids</taxon>
        <taxon>fabids</taxon>
        <taxon>Rosales</taxon>
        <taxon>Moraceae</taxon>
        <taxon>Ficeae</taxon>
        <taxon>Ficus</taxon>
    </lineage>
</organism>
<sequence>MEAKLVEEWSLHRNSTLGKMLHTVRTKAFRESNIFDLKTHSTERKEGDCHLSNTWERGRSTVNEGTVKQ</sequence>
<dbReference type="Proteomes" id="UP001187192">
    <property type="component" value="Unassembled WGS sequence"/>
</dbReference>
<accession>A0AA87YRR5</accession>
<name>A0AA87YRR5_FICCA</name>
<gene>
    <name evidence="2" type="ORF">TIFTF001_048708</name>
    <name evidence="3" type="ORF">TIFTF001_048712</name>
</gene>
<comment type="caution">
    <text evidence="2">The sequence shown here is derived from an EMBL/GenBank/DDBJ whole genome shotgun (WGS) entry which is preliminary data.</text>
</comment>
<reference evidence="2" key="1">
    <citation type="submission" date="2023-07" db="EMBL/GenBank/DDBJ databases">
        <title>draft genome sequence of fig (Ficus carica).</title>
        <authorList>
            <person name="Takahashi T."/>
            <person name="Nishimura K."/>
        </authorList>
    </citation>
    <scope>NUCLEOTIDE SEQUENCE</scope>
</reference>
<feature type="compositionally biased region" description="Polar residues" evidence="1">
    <location>
        <begin position="51"/>
        <end position="69"/>
    </location>
</feature>
<dbReference type="EMBL" id="BTGU01006421">
    <property type="protein sequence ID" value="GMN20221.1"/>
    <property type="molecule type" value="Genomic_DNA"/>
</dbReference>
<dbReference type="EMBL" id="BTGU01006420">
    <property type="protein sequence ID" value="GMN20207.1"/>
    <property type="molecule type" value="Genomic_DNA"/>
</dbReference>
<evidence type="ECO:0000256" key="1">
    <source>
        <dbReference type="SAM" id="MobiDB-lite"/>
    </source>
</evidence>
<evidence type="ECO:0000313" key="3">
    <source>
        <dbReference type="EMBL" id="GMN20221.1"/>
    </source>
</evidence>
<evidence type="ECO:0000313" key="4">
    <source>
        <dbReference type="Proteomes" id="UP001187192"/>
    </source>
</evidence>
<dbReference type="AlphaFoldDB" id="A0AA87YRR5"/>
<keyword evidence="4" id="KW-1185">Reference proteome</keyword>